<keyword evidence="3" id="KW-1185">Reference proteome</keyword>
<comment type="caution">
    <text evidence="2">The sequence shown here is derived from an EMBL/GenBank/DDBJ whole genome shotgun (WGS) entry which is preliminary data.</text>
</comment>
<dbReference type="Proteomes" id="UP001529245">
    <property type="component" value="Unassembled WGS sequence"/>
</dbReference>
<evidence type="ECO:0000259" key="1">
    <source>
        <dbReference type="Pfam" id="PF01965"/>
    </source>
</evidence>
<sequence length="170" mass="18616">MRAVLVGLPGSRLADVAPVLEGLRRLHRRARVITLEGRWWHTAEGLVVQADGGVEEPVPPDAGLCIIPGGLYEADIWSDLRLHRYLRRFSTTGGFFAASEEGLLCLASAGILGGLRFTAPPALVEAHKPLFHFAIFESRPVVIDANLISSDGSDPRAFRRAVFERLNLRP</sequence>
<dbReference type="RefSeq" id="WP_283203704.1">
    <property type="nucleotide sequence ID" value="NZ_JASGCB010000011.1"/>
</dbReference>
<organism evidence="2 3">
    <name type="scientific">Alicyclobacillus sendaiensis PA2</name>
    <dbReference type="NCBI Taxonomy" id="3029425"/>
    <lineage>
        <taxon>Bacteria</taxon>
        <taxon>Bacillati</taxon>
        <taxon>Bacillota</taxon>
        <taxon>Bacilli</taxon>
        <taxon>Bacillales</taxon>
        <taxon>Alicyclobacillaceae</taxon>
        <taxon>Alicyclobacillus</taxon>
    </lineage>
</organism>
<evidence type="ECO:0000313" key="3">
    <source>
        <dbReference type="Proteomes" id="UP001529245"/>
    </source>
</evidence>
<dbReference type="Gene3D" id="3.40.50.880">
    <property type="match status" value="1"/>
</dbReference>
<dbReference type="SUPFAM" id="SSF52317">
    <property type="entry name" value="Class I glutamine amidotransferase-like"/>
    <property type="match status" value="1"/>
</dbReference>
<protein>
    <submittedName>
        <fullName evidence="2">DJ-1/PfpI family protein</fullName>
    </submittedName>
</protein>
<accession>A0ABT6XYW0</accession>
<reference evidence="2 3" key="1">
    <citation type="submission" date="2023-04" db="EMBL/GenBank/DDBJ databases">
        <title>A. sendaiensis sub sp. chiapanensis a novel subspecie with specific adaptation in bacterial cell wall isolated from an active volcano.</title>
        <authorList>
            <person name="Alvarez Gutierrez P.E."/>
            <person name="Ortiz Cortes L.Y."/>
        </authorList>
    </citation>
    <scope>NUCLEOTIDE SEQUENCE [LARGE SCALE GENOMIC DNA]</scope>
    <source>
        <strain evidence="2 3">PA2</strain>
    </source>
</reference>
<name>A0ABT6XYW0_ALISE</name>
<dbReference type="InterPro" id="IPR029062">
    <property type="entry name" value="Class_I_gatase-like"/>
</dbReference>
<gene>
    <name evidence="2" type="ORF">QID03_08405</name>
</gene>
<feature type="domain" description="DJ-1/PfpI" evidence="1">
    <location>
        <begin position="9"/>
        <end position="164"/>
    </location>
</feature>
<dbReference type="Pfam" id="PF01965">
    <property type="entry name" value="DJ-1_PfpI"/>
    <property type="match status" value="1"/>
</dbReference>
<evidence type="ECO:0000313" key="2">
    <source>
        <dbReference type="EMBL" id="MDI9260212.1"/>
    </source>
</evidence>
<dbReference type="InterPro" id="IPR002818">
    <property type="entry name" value="DJ-1/PfpI"/>
</dbReference>
<dbReference type="EMBL" id="JASGCB010000011">
    <property type="protein sequence ID" value="MDI9260212.1"/>
    <property type="molecule type" value="Genomic_DNA"/>
</dbReference>
<proteinExistence type="predicted"/>